<reference evidence="3 4" key="1">
    <citation type="journal article" date="2016" name="Proc. Natl. Acad. Sci. U.S.A.">
        <title>Comparative genomics of biotechnologically important yeasts.</title>
        <authorList>
            <person name="Riley R."/>
            <person name="Haridas S."/>
            <person name="Wolfe K.H."/>
            <person name="Lopes M.R."/>
            <person name="Hittinger C.T."/>
            <person name="Goeker M."/>
            <person name="Salamov A.A."/>
            <person name="Wisecaver J.H."/>
            <person name="Long T.M."/>
            <person name="Calvey C.H."/>
            <person name="Aerts A.L."/>
            <person name="Barry K.W."/>
            <person name="Choi C."/>
            <person name="Clum A."/>
            <person name="Coughlan A.Y."/>
            <person name="Deshpande S."/>
            <person name="Douglass A.P."/>
            <person name="Hanson S.J."/>
            <person name="Klenk H.-P."/>
            <person name="LaButti K.M."/>
            <person name="Lapidus A."/>
            <person name="Lindquist E.A."/>
            <person name="Lipzen A.M."/>
            <person name="Meier-Kolthoff J.P."/>
            <person name="Ohm R.A."/>
            <person name="Otillar R.P."/>
            <person name="Pangilinan J.L."/>
            <person name="Peng Y."/>
            <person name="Rokas A."/>
            <person name="Rosa C.A."/>
            <person name="Scheuner C."/>
            <person name="Sibirny A.A."/>
            <person name="Slot J.C."/>
            <person name="Stielow J.B."/>
            <person name="Sun H."/>
            <person name="Kurtzman C.P."/>
            <person name="Blackwell M."/>
            <person name="Grigoriev I.V."/>
            <person name="Jeffries T.W."/>
        </authorList>
    </citation>
    <scope>NUCLEOTIDE SEQUENCE [LARGE SCALE GENOMIC DNA]</scope>
    <source>
        <strain evidence="4">ATCC 18201 / CBS 1600 / BCRC 20928 / JCM 3617 / NBRC 0987 / NRRL Y-1542</strain>
    </source>
</reference>
<feature type="compositionally biased region" description="Acidic residues" evidence="1">
    <location>
        <begin position="136"/>
        <end position="153"/>
    </location>
</feature>
<accession>A0A1E4S3W8</accession>
<dbReference type="InterPro" id="IPR003347">
    <property type="entry name" value="JmjC_dom"/>
</dbReference>
<dbReference type="RefSeq" id="XP_020071257.1">
    <property type="nucleotide sequence ID" value="XM_020216301.1"/>
</dbReference>
<dbReference type="STRING" id="983966.A0A1E4S3W8"/>
<protein>
    <submittedName>
        <fullName evidence="3">Clavaminate synthase-like protein</fullName>
    </submittedName>
</protein>
<name>A0A1E4S3W8_CYBJN</name>
<evidence type="ECO:0000259" key="2">
    <source>
        <dbReference type="PROSITE" id="PS51184"/>
    </source>
</evidence>
<dbReference type="SUPFAM" id="SSF51197">
    <property type="entry name" value="Clavaminate synthase-like"/>
    <property type="match status" value="1"/>
</dbReference>
<organism evidence="3 4">
    <name type="scientific">Cyberlindnera jadinii (strain ATCC 18201 / CBS 1600 / BCRC 20928 / JCM 3617 / NBRC 0987 / NRRL Y-1542)</name>
    <name type="common">Torula yeast</name>
    <name type="synonym">Candida utilis</name>
    <dbReference type="NCBI Taxonomy" id="983966"/>
    <lineage>
        <taxon>Eukaryota</taxon>
        <taxon>Fungi</taxon>
        <taxon>Dikarya</taxon>
        <taxon>Ascomycota</taxon>
        <taxon>Saccharomycotina</taxon>
        <taxon>Saccharomycetes</taxon>
        <taxon>Phaffomycetales</taxon>
        <taxon>Phaffomycetaceae</taxon>
        <taxon>Cyberlindnera</taxon>
    </lineage>
</organism>
<evidence type="ECO:0000256" key="1">
    <source>
        <dbReference type="SAM" id="MobiDB-lite"/>
    </source>
</evidence>
<evidence type="ECO:0000313" key="4">
    <source>
        <dbReference type="Proteomes" id="UP000094389"/>
    </source>
</evidence>
<dbReference type="Gene3D" id="2.60.120.650">
    <property type="entry name" value="Cupin"/>
    <property type="match status" value="1"/>
</dbReference>
<dbReference type="PROSITE" id="PS51184">
    <property type="entry name" value="JMJC"/>
    <property type="match status" value="1"/>
</dbReference>
<dbReference type="Proteomes" id="UP000094389">
    <property type="component" value="Unassembled WGS sequence"/>
</dbReference>
<gene>
    <name evidence="3" type="ORF">CYBJADRAFT_172207</name>
</gene>
<keyword evidence="4" id="KW-1185">Reference proteome</keyword>
<dbReference type="PANTHER" id="PTHR12461">
    <property type="entry name" value="HYPOXIA-INDUCIBLE FACTOR 1 ALPHA INHIBITOR-RELATED"/>
    <property type="match status" value="1"/>
</dbReference>
<dbReference type="AlphaFoldDB" id="A0A1E4S3W8"/>
<proteinExistence type="predicted"/>
<dbReference type="GeneID" id="30990697"/>
<feature type="region of interest" description="Disordered" evidence="1">
    <location>
        <begin position="134"/>
        <end position="202"/>
    </location>
</feature>
<feature type="region of interest" description="Disordered" evidence="1">
    <location>
        <begin position="1"/>
        <end position="22"/>
    </location>
</feature>
<dbReference type="OrthoDB" id="415358at2759"/>
<sequence>MPMKKSKVNRNEYKGFHPSGGEVPRINLDSYTSDKFYDDFVKARKPVVIDGVIPEIDLSKFQPDSILDLLGGDELLLVEKKDKGGYGSGTERLKMTFQTFIDTLKSGGDDYYLTTQYAEDDPEEVHRALQHKLELEESEEEEEDEQEDGEVDTDLSKDAFSDAGSFDLNDLHDDFEDDGLAEEFDEDDGEDAGSLVTDKLPGEPLYSTEAECRIQECLQKPLTKLANKIPLQPSIMDRLVPQQINLWVGKYSATSDEYTPDPTSKDYGLGRRIFGGGVSSGLHHDHADNIYIPACGHKRFTIFSPLDADKMYTVGNIQTVYPSGVIDYKNDENAPGWRTLRSDSAIETAVAQWKLDQGLESDKHPLFLQSIEQEENALKDFETKAIDSQGVKKDPPSFSRIPAALVHLDKVEPKELQRQLTKFLEDTWPEFSKAPRLTIDLKPGQMLYLPAGWFHEVTSFGTPESKDFHIALNYWFSPPNDDDNVYTDEYWAQDFQRTRASFEHLLKKNHM</sequence>
<dbReference type="InterPro" id="IPR014710">
    <property type="entry name" value="RmlC-like_jellyroll"/>
</dbReference>
<dbReference type="Pfam" id="PF13621">
    <property type="entry name" value="Cupin_8"/>
    <property type="match status" value="1"/>
</dbReference>
<evidence type="ECO:0000313" key="3">
    <source>
        <dbReference type="EMBL" id="ODV74218.1"/>
    </source>
</evidence>
<dbReference type="PANTHER" id="PTHR12461:SF100">
    <property type="entry name" value="JMJC DOMAIN-CONTAINING PROTEIN 4"/>
    <property type="match status" value="1"/>
</dbReference>
<dbReference type="EMBL" id="KV453928">
    <property type="protein sequence ID" value="ODV74218.1"/>
    <property type="molecule type" value="Genomic_DNA"/>
</dbReference>
<feature type="domain" description="JmjC" evidence="2">
    <location>
        <begin position="218"/>
        <end position="493"/>
    </location>
</feature>
<dbReference type="OMA" id="PASWWHE"/>
<dbReference type="Gene3D" id="2.60.120.10">
    <property type="entry name" value="Jelly Rolls"/>
    <property type="match status" value="1"/>
</dbReference>
<dbReference type="InterPro" id="IPR041667">
    <property type="entry name" value="Cupin_8"/>
</dbReference>
<feature type="compositionally biased region" description="Acidic residues" evidence="1">
    <location>
        <begin position="173"/>
        <end position="191"/>
    </location>
</feature>